<dbReference type="SMART" id="SM00360">
    <property type="entry name" value="RRM"/>
    <property type="match status" value="2"/>
</dbReference>
<accession>Q6DHU2</accession>
<dbReference type="eggNOG" id="KOG0118">
    <property type="taxonomic scope" value="Eukaryota"/>
</dbReference>
<reference evidence="9" key="3">
    <citation type="submission" date="2015-11" db="UniProtKB">
        <authorList>
            <consortium name="Ensembl"/>
        </authorList>
    </citation>
    <scope>IDENTIFICATION</scope>
    <source>
        <strain evidence="9">Tuebingen</strain>
    </source>
</reference>
<keyword evidence="14" id="KW-1267">Proteomics identification</keyword>
<keyword evidence="3 5" id="KW-0694">RNA-binding</keyword>
<feature type="compositionally biased region" description="Basic residues" evidence="6">
    <location>
        <begin position="391"/>
        <end position="411"/>
    </location>
</feature>
<name>Q6DHU2_DANRE</name>
<evidence type="ECO:0000256" key="3">
    <source>
        <dbReference type="ARBA" id="ARBA00022884"/>
    </source>
</evidence>
<dbReference type="EMBL" id="BX569779">
    <property type="status" value="NOT_ANNOTATED_CDS"/>
    <property type="molecule type" value="Genomic_DNA"/>
</dbReference>
<feature type="domain" description="RRM" evidence="7">
    <location>
        <begin position="252"/>
        <end position="329"/>
    </location>
</feature>
<dbReference type="EMBL" id="BC075875">
    <property type="protein sequence ID" value="AAH75875.1"/>
    <property type="molecule type" value="mRNA"/>
</dbReference>
<dbReference type="Pfam" id="PF00076">
    <property type="entry name" value="RRM_1"/>
    <property type="match status" value="2"/>
</dbReference>
<dbReference type="CDD" id="cd12394">
    <property type="entry name" value="RRM1_RBM34"/>
    <property type="match status" value="1"/>
</dbReference>
<evidence type="ECO:0000256" key="1">
    <source>
        <dbReference type="ARBA" id="ARBA00004604"/>
    </source>
</evidence>
<dbReference type="PANTHER" id="PTHR23236">
    <property type="entry name" value="EUKARYOTIC TRANSLATION INITIATION FACTOR 4B/4H"/>
    <property type="match status" value="1"/>
</dbReference>
<dbReference type="SMR" id="Q6DHU2"/>
<evidence type="ECO:0000313" key="10">
    <source>
        <dbReference type="Proteomes" id="UP000000437"/>
    </source>
</evidence>
<dbReference type="PaxDb" id="7955-ENSDARP00000039403"/>
<evidence type="ECO:0000256" key="5">
    <source>
        <dbReference type="PROSITE-ProRule" id="PRU00176"/>
    </source>
</evidence>
<dbReference type="GeneID" id="436655"/>
<dbReference type="AlphaFoldDB" id="Q6DHU2"/>
<dbReference type="STRING" id="7955.ENSDARP00000136398"/>
<protein>
    <submittedName>
        <fullName evidence="8 9">RNA-binding motif protein 34</fullName>
    </submittedName>
    <submittedName>
        <fullName evidence="11 12">RNA-binding protein 34</fullName>
    </submittedName>
</protein>
<dbReference type="GeneTree" id="ENSGT00390000011249"/>
<feature type="region of interest" description="Disordered" evidence="6">
    <location>
        <begin position="320"/>
        <end position="411"/>
    </location>
</feature>
<dbReference type="Bgee" id="ENSDARG00000101877">
    <property type="expression patterns" value="Expressed in gastrula and 22 other cell types or tissues"/>
</dbReference>
<dbReference type="ExpressionAtlas" id="Q6DHU2">
    <property type="expression patterns" value="baseline"/>
</dbReference>
<dbReference type="GO" id="GO:0003723">
    <property type="term" value="F:RNA binding"/>
    <property type="evidence" value="ECO:0000318"/>
    <property type="project" value="GO_Central"/>
</dbReference>
<comment type="subcellular location">
    <subcellularLocation>
        <location evidence="1">Nucleus</location>
        <location evidence="1">Nucleolus</location>
    </subcellularLocation>
</comment>
<evidence type="ECO:0000313" key="8">
    <source>
        <dbReference type="EMBL" id="AAH75875.1"/>
    </source>
</evidence>
<evidence type="ECO:0000313" key="9">
    <source>
        <dbReference type="Ensembl" id="ENSDARP00000133124"/>
    </source>
</evidence>
<dbReference type="OMA" id="KCTDEQM"/>
<dbReference type="CTD" id="23029"/>
<dbReference type="InterPro" id="IPR012677">
    <property type="entry name" value="Nucleotide-bd_a/b_plait_sf"/>
</dbReference>
<dbReference type="InterPro" id="IPR035979">
    <property type="entry name" value="RBD_domain_sf"/>
</dbReference>
<feature type="compositionally biased region" description="Basic and acidic residues" evidence="6">
    <location>
        <begin position="330"/>
        <end position="344"/>
    </location>
</feature>
<evidence type="ECO:0000313" key="12">
    <source>
        <dbReference type="RefSeq" id="XP_068080242.1"/>
    </source>
</evidence>
<sequence>MKKEIKKSSDGGDAGGYKVGQVSGSLFPEKHKSSALSSLFASTSSANTLVFLPPPKIEPKVTPAVSDNAVVKSKDQVQKQKKKPKTLSAAEKKLQDRESALQNADEEGQASAKKVKRKRADGGEDEEERPTKHKKTVKFNAEERLKMKRTVFVGNLPSSCKKKDLLSVFKKSGVIESVRFRSVIREDPTMSRKVAAIQRKVHPKKQNINAYIVFKEEESATDALKWNGHEIQAGFYIRVDRVSQHSKHDHKRSIFVGNLPYDISELPLQNHFQECGNIEAVRLVRDRDSGMGKGFGYVLFESPDSVMLALKLNGSTLQQRKIRVKRSVKKEKEKKTPPGRKAEGQRTGGGLKGPKQEFRNNTGRKNFTKNPRNKPTQASSFKGEMADPTAKRGKPQKKKFKHKKKKHSGHV</sequence>
<feature type="region of interest" description="Disordered" evidence="6">
    <location>
        <begin position="50"/>
        <end position="134"/>
    </location>
</feature>
<dbReference type="Gene3D" id="3.30.70.330">
    <property type="match status" value="2"/>
</dbReference>
<proteinExistence type="evidence at protein level"/>
<gene>
    <name evidence="8 9 11 12 13" type="primary">rbm34</name>
    <name evidence="11 12" type="synonym">zgc:92062</name>
</gene>
<dbReference type="InterPro" id="IPR000504">
    <property type="entry name" value="RRM_dom"/>
</dbReference>
<evidence type="ECO:0000313" key="11">
    <source>
        <dbReference type="RefSeq" id="NP_001002382.1"/>
    </source>
</evidence>
<keyword evidence="10" id="KW-1185">Reference proteome</keyword>
<feature type="compositionally biased region" description="Basic and acidic residues" evidence="6">
    <location>
        <begin position="1"/>
        <end position="10"/>
    </location>
</feature>
<evidence type="ECO:0000259" key="7">
    <source>
        <dbReference type="PROSITE" id="PS50102"/>
    </source>
</evidence>
<evidence type="ECO:0007829" key="14">
    <source>
        <dbReference type="PeptideAtlas" id="Q6DHU2"/>
    </source>
</evidence>
<reference evidence="11" key="4">
    <citation type="journal article" date="2016" name="BMC Genomics">
        <title>Gene evolution and gene expression after whole genome duplication in fish: the PhyloFish database.</title>
        <authorList>
            <person name="Pasquier J."/>
            <person name="Cabau C."/>
            <person name="Nguyen T."/>
            <person name="Jouanno E."/>
            <person name="Severac D."/>
            <person name="Braasch I."/>
            <person name="Journot L."/>
            <person name="Pontarotti P."/>
            <person name="Klopp C."/>
            <person name="Postlethwait J.H."/>
            <person name="Guiguen Y."/>
            <person name="Bobe J."/>
        </authorList>
    </citation>
    <scope>NUCLEOTIDE SEQUENCE</scope>
</reference>
<evidence type="ECO:0000256" key="2">
    <source>
        <dbReference type="ARBA" id="ARBA00007077"/>
    </source>
</evidence>
<dbReference type="PANTHER" id="PTHR23236:SF25">
    <property type="entry name" value="RNA-BINDING PROTEIN 34"/>
    <property type="match status" value="1"/>
</dbReference>
<feature type="compositionally biased region" description="Basic residues" evidence="6">
    <location>
        <begin position="320"/>
        <end position="329"/>
    </location>
</feature>
<organism evidence="8">
    <name type="scientific">Danio rerio</name>
    <name type="common">Zebrafish</name>
    <name type="synonym">Brachydanio rerio</name>
    <dbReference type="NCBI Taxonomy" id="7955"/>
    <lineage>
        <taxon>Eukaryota</taxon>
        <taxon>Metazoa</taxon>
        <taxon>Chordata</taxon>
        <taxon>Craniata</taxon>
        <taxon>Vertebrata</taxon>
        <taxon>Euteleostomi</taxon>
        <taxon>Actinopterygii</taxon>
        <taxon>Neopterygii</taxon>
        <taxon>Teleostei</taxon>
        <taxon>Ostariophysi</taxon>
        <taxon>Cypriniformes</taxon>
        <taxon>Danionidae</taxon>
        <taxon>Danioninae</taxon>
        <taxon>Danio</taxon>
    </lineage>
</organism>
<dbReference type="Ensembl" id="ENSDART00000158887.3">
    <property type="protein sequence ID" value="ENSDARP00000136398.1"/>
    <property type="gene ID" value="ENSDARG00000101877.4"/>
</dbReference>
<reference evidence="11 12" key="5">
    <citation type="submission" date="2025-04" db="UniProtKB">
        <authorList>
            <consortium name="RefSeq"/>
        </authorList>
    </citation>
    <scope>IDENTIFICATION</scope>
    <source>
        <strain evidence="12">Tuebingen</strain>
    </source>
</reference>
<reference evidence="9 10" key="2">
    <citation type="journal article" date="2013" name="Nature">
        <title>The zebrafish reference genome sequence and its relationship to the human genome.</title>
        <authorList>
            <consortium name="Genome Reference Consortium Zebrafish"/>
            <person name="Howe K."/>
            <person name="Clark M.D."/>
            <person name="Torroja C.F."/>
            <person name="Torrance J."/>
            <person name="Berthelot C."/>
            <person name="Muffato M."/>
            <person name="Collins J.E."/>
            <person name="Humphray S."/>
            <person name="McLaren K."/>
            <person name="Matthews L."/>
            <person name="McLaren S."/>
            <person name="Sealy I."/>
            <person name="Caccamo M."/>
            <person name="Churcher C."/>
            <person name="Scott C."/>
            <person name="Barrett J.C."/>
            <person name="Koch R."/>
            <person name="Rauch G.J."/>
            <person name="White S."/>
            <person name="Chow W."/>
            <person name="Kilian B."/>
            <person name="Quintais L.T."/>
            <person name="Guerra-Assuncao J.A."/>
            <person name="Zhou Y."/>
            <person name="Gu Y."/>
            <person name="Yen J."/>
            <person name="Vogel J.H."/>
            <person name="Eyre T."/>
            <person name="Redmond S."/>
            <person name="Banerjee R."/>
            <person name="Chi J."/>
            <person name="Fu B."/>
            <person name="Langley E."/>
            <person name="Maguire S.F."/>
            <person name="Laird G.K."/>
            <person name="Lloyd D."/>
            <person name="Kenyon E."/>
            <person name="Donaldson S."/>
            <person name="Sehra H."/>
            <person name="Almeida-King J."/>
            <person name="Loveland J."/>
            <person name="Trevanion S."/>
            <person name="Jones M."/>
            <person name="Quail M."/>
            <person name="Willey D."/>
            <person name="Hunt A."/>
            <person name="Burton J."/>
            <person name="Sims S."/>
            <person name="McLay K."/>
            <person name="Plumb B."/>
            <person name="Davis J."/>
            <person name="Clee C."/>
            <person name="Oliver K."/>
            <person name="Clark R."/>
            <person name="Riddle C."/>
            <person name="Elliot D."/>
            <person name="Eliott D."/>
            <person name="Threadgold G."/>
            <person name="Harden G."/>
            <person name="Ware D."/>
            <person name="Begum S."/>
            <person name="Mortimore B."/>
            <person name="Mortimer B."/>
            <person name="Kerry G."/>
            <person name="Heath P."/>
            <person name="Phillimore B."/>
            <person name="Tracey A."/>
            <person name="Corby N."/>
            <person name="Dunn M."/>
            <person name="Johnson C."/>
            <person name="Wood J."/>
            <person name="Clark S."/>
            <person name="Pelan S."/>
            <person name="Griffiths G."/>
            <person name="Smith M."/>
            <person name="Glithero R."/>
            <person name="Howden P."/>
            <person name="Barker N."/>
            <person name="Lloyd C."/>
            <person name="Stevens C."/>
            <person name="Harley J."/>
            <person name="Holt K."/>
            <person name="Panagiotidis G."/>
            <person name="Lovell J."/>
            <person name="Beasley H."/>
            <person name="Henderson C."/>
            <person name="Gordon D."/>
            <person name="Auger K."/>
            <person name="Wright D."/>
            <person name="Collins J."/>
            <person name="Raisen C."/>
            <person name="Dyer L."/>
            <person name="Leung K."/>
            <person name="Robertson L."/>
            <person name="Ambridge K."/>
            <person name="Leongamornlert D."/>
            <person name="McGuire S."/>
            <person name="Gilderthorp R."/>
            <person name="Griffiths C."/>
            <person name="Manthravadi D."/>
            <person name="Nichol S."/>
            <person name="Barker G."/>
            <person name="Whitehead S."/>
            <person name="Kay M."/>
            <person name="Brown J."/>
            <person name="Murnane C."/>
            <person name="Gray E."/>
            <person name="Humphries M."/>
            <person name="Sycamore N."/>
            <person name="Barker D."/>
            <person name="Saunders D."/>
            <person name="Wallis J."/>
            <person name="Babbage A."/>
            <person name="Hammond S."/>
            <person name="Mashreghi-Mohammadi M."/>
            <person name="Barr L."/>
            <person name="Martin S."/>
            <person name="Wray P."/>
            <person name="Ellington A."/>
            <person name="Matthews N."/>
            <person name="Ellwood M."/>
            <person name="Woodmansey R."/>
            <person name="Clark G."/>
            <person name="Cooper J."/>
            <person name="Cooper J."/>
            <person name="Tromans A."/>
            <person name="Grafham D."/>
            <person name="Skuce C."/>
            <person name="Pandian R."/>
            <person name="Andrews R."/>
            <person name="Harrison E."/>
            <person name="Kimberley A."/>
            <person name="Garnett J."/>
            <person name="Fosker N."/>
            <person name="Hall R."/>
            <person name="Garner P."/>
            <person name="Kelly D."/>
            <person name="Bird C."/>
            <person name="Palmer S."/>
            <person name="Gehring I."/>
            <person name="Berger A."/>
            <person name="Dooley C.M."/>
            <person name="Ersan-Urun Z."/>
            <person name="Eser C."/>
            <person name="Geiger H."/>
            <person name="Geisler M."/>
            <person name="Karotki L."/>
            <person name="Kirn A."/>
            <person name="Konantz J."/>
            <person name="Konantz M."/>
            <person name="Oberlander M."/>
            <person name="Rudolph-Geiger S."/>
            <person name="Teucke M."/>
            <person name="Lanz C."/>
            <person name="Raddatz G."/>
            <person name="Osoegawa K."/>
            <person name="Zhu B."/>
            <person name="Rapp A."/>
            <person name="Widaa S."/>
            <person name="Langford C."/>
            <person name="Yang F."/>
            <person name="Schuster S.C."/>
            <person name="Carter N.P."/>
            <person name="Harrow J."/>
            <person name="Ning Z."/>
            <person name="Herrero J."/>
            <person name="Searle S.M."/>
            <person name="Enright A."/>
            <person name="Geisler R."/>
            <person name="Plasterk R.H."/>
            <person name="Lee C."/>
            <person name="Westerfield M."/>
            <person name="de Jong P.J."/>
            <person name="Zon L.I."/>
            <person name="Postlethwait J.H."/>
            <person name="Nusslein-Volhard C."/>
            <person name="Hubbard T.J."/>
            <person name="Roest Crollius H."/>
            <person name="Rogers J."/>
            <person name="Stemple D.L."/>
        </authorList>
    </citation>
    <scope>NUCLEOTIDE SEQUENCE [LARGE SCALE GENOMIC DNA]</scope>
    <source>
        <strain evidence="9 10">Tuebingen</strain>
    </source>
</reference>
<evidence type="ECO:0000256" key="6">
    <source>
        <dbReference type="SAM" id="MobiDB-lite"/>
    </source>
</evidence>
<dbReference type="Proteomes" id="UP000000437">
    <property type="component" value="Chromosome 11"/>
</dbReference>
<dbReference type="RefSeq" id="NP_001002382.1">
    <property type="nucleotide sequence ID" value="NM_001002382.1"/>
</dbReference>
<comment type="similarity">
    <text evidence="2">Belongs to the RRM RBM34 family.</text>
</comment>
<evidence type="ECO:0000313" key="13">
    <source>
        <dbReference type="ZFIN" id="ZDB-GENE-040718-77"/>
    </source>
</evidence>
<dbReference type="GO" id="GO:0005730">
    <property type="term" value="C:nucleolus"/>
    <property type="evidence" value="ECO:0000318"/>
    <property type="project" value="GO_Central"/>
</dbReference>
<dbReference type="Ensembl" id="ENSDART00000159618.3">
    <property type="protein sequence ID" value="ENSDARP00000133124.1"/>
    <property type="gene ID" value="ENSDARG00000101877.4"/>
</dbReference>
<accession>A0A8M1N0F8</accession>
<keyword evidence="4" id="KW-0539">Nucleus</keyword>
<dbReference type="GO" id="GO:0000463">
    <property type="term" value="P:maturation of LSU-rRNA from tricistronic rRNA transcript (SSU-rRNA, 5.8S rRNA, LSU-rRNA)"/>
    <property type="evidence" value="ECO:0000318"/>
    <property type="project" value="GO_Central"/>
</dbReference>
<feature type="compositionally biased region" description="Basic and acidic residues" evidence="6">
    <location>
        <begin position="90"/>
        <end position="99"/>
    </location>
</feature>
<feature type="domain" description="RRM" evidence="7">
    <location>
        <begin position="149"/>
        <end position="244"/>
    </location>
</feature>
<dbReference type="OrthoDB" id="442677at2759"/>
<dbReference type="AGR" id="ZFIN:ZDB-GENE-040718-77"/>
<evidence type="ECO:0000256" key="4">
    <source>
        <dbReference type="ARBA" id="ARBA00023242"/>
    </source>
</evidence>
<dbReference type="PROSITE" id="PS50102">
    <property type="entry name" value="RRM"/>
    <property type="match status" value="2"/>
</dbReference>
<dbReference type="InterPro" id="IPR034221">
    <property type="entry name" value="RBM34_RRM2"/>
</dbReference>
<dbReference type="CDD" id="cd12395">
    <property type="entry name" value="RRM2_RBM34"/>
    <property type="match status" value="1"/>
</dbReference>
<feature type="compositionally biased region" description="Polar residues" evidence="6">
    <location>
        <begin position="359"/>
        <end position="380"/>
    </location>
</feature>
<dbReference type="ZFIN" id="ZDB-GENE-040718-77">
    <property type="gene designation" value="rbm34"/>
</dbReference>
<feature type="region of interest" description="Disordered" evidence="6">
    <location>
        <begin position="1"/>
        <end position="24"/>
    </location>
</feature>
<dbReference type="RefSeq" id="XP_068080242.1">
    <property type="nucleotide sequence ID" value="XM_068224141.1"/>
</dbReference>
<dbReference type="SUPFAM" id="SSF54928">
    <property type="entry name" value="RNA-binding domain, RBD"/>
    <property type="match status" value="2"/>
</dbReference>
<reference evidence="8" key="1">
    <citation type="submission" date="2004-07" db="EMBL/GenBank/DDBJ databases">
        <authorList>
            <consortium name="NIH - Zebrafish Gene Collection (ZGC) project"/>
        </authorList>
    </citation>
    <scope>NUCLEOTIDE SEQUENCE [LARGE SCALE MRNA]</scope>
    <source>
        <tissue evidence="8">Whole</tissue>
    </source>
</reference>